<dbReference type="GO" id="GO:0004222">
    <property type="term" value="F:metalloendopeptidase activity"/>
    <property type="evidence" value="ECO:0007669"/>
    <property type="project" value="InterPro"/>
</dbReference>
<dbReference type="Proteomes" id="UP000050482">
    <property type="component" value="Unassembled WGS sequence"/>
</dbReference>
<accession>A0A0P9EWH5</accession>
<organism evidence="8 9">
    <name type="scientific">Alicyclobacillus ferrooxydans</name>
    <dbReference type="NCBI Taxonomy" id="471514"/>
    <lineage>
        <taxon>Bacteria</taxon>
        <taxon>Bacillati</taxon>
        <taxon>Bacillota</taxon>
        <taxon>Bacilli</taxon>
        <taxon>Bacillales</taxon>
        <taxon>Alicyclobacillaceae</taxon>
        <taxon>Alicyclobacillus</taxon>
    </lineage>
</organism>
<dbReference type="InterPro" id="IPR001567">
    <property type="entry name" value="Pept_M3A_M3B_dom"/>
</dbReference>
<evidence type="ECO:0000313" key="9">
    <source>
        <dbReference type="Proteomes" id="UP000050482"/>
    </source>
</evidence>
<comment type="cofactor">
    <cofactor evidence="6">
        <name>Zn(2+)</name>
        <dbReference type="ChEBI" id="CHEBI:29105"/>
    </cofactor>
    <text evidence="6">Binds 1 zinc ion.</text>
</comment>
<dbReference type="Gene3D" id="1.10.1370.30">
    <property type="match status" value="1"/>
</dbReference>
<keyword evidence="2 6" id="KW-0479">Metal-binding</keyword>
<evidence type="ECO:0000313" key="8">
    <source>
        <dbReference type="EMBL" id="KPV43446.1"/>
    </source>
</evidence>
<evidence type="ECO:0000256" key="1">
    <source>
        <dbReference type="ARBA" id="ARBA00022670"/>
    </source>
</evidence>
<evidence type="ECO:0000256" key="6">
    <source>
        <dbReference type="RuleBase" id="RU003435"/>
    </source>
</evidence>
<dbReference type="NCBIfam" id="TIGR02289">
    <property type="entry name" value="M3_not_pepF"/>
    <property type="match status" value="1"/>
</dbReference>
<feature type="domain" description="Peptidase M3A/M3B catalytic" evidence="7">
    <location>
        <begin position="168"/>
        <end position="545"/>
    </location>
</feature>
<name>A0A0P9EWH5_9BACL</name>
<evidence type="ECO:0000256" key="3">
    <source>
        <dbReference type="ARBA" id="ARBA00022801"/>
    </source>
</evidence>
<protein>
    <submittedName>
        <fullName evidence="8">Peptidase M3</fullName>
    </submittedName>
</protein>
<comment type="similarity">
    <text evidence="6">Belongs to the peptidase M3 family.</text>
</comment>
<proteinExistence type="inferred from homology"/>
<dbReference type="GO" id="GO:0006508">
    <property type="term" value="P:proteolysis"/>
    <property type="evidence" value="ECO:0007669"/>
    <property type="project" value="UniProtKB-KW"/>
</dbReference>
<dbReference type="InterPro" id="IPR011976">
    <property type="entry name" value="Pept_M3B_oligopep-rel"/>
</dbReference>
<dbReference type="SUPFAM" id="SSF55486">
    <property type="entry name" value="Metalloproteases ('zincins'), catalytic domain"/>
    <property type="match status" value="1"/>
</dbReference>
<dbReference type="CDD" id="cd09606">
    <property type="entry name" value="M3B_PepF"/>
    <property type="match status" value="1"/>
</dbReference>
<dbReference type="GO" id="GO:0046872">
    <property type="term" value="F:metal ion binding"/>
    <property type="evidence" value="ECO:0007669"/>
    <property type="project" value="UniProtKB-UniRule"/>
</dbReference>
<dbReference type="PATRIC" id="fig|471514.4.peg.1599"/>
<keyword evidence="1 6" id="KW-0645">Protease</keyword>
<comment type="caution">
    <text evidence="8">The sequence shown here is derived from an EMBL/GenBank/DDBJ whole genome shotgun (WGS) entry which is preliminary data.</text>
</comment>
<dbReference type="AlphaFoldDB" id="A0A0P9EWH5"/>
<keyword evidence="4 6" id="KW-0862">Zinc</keyword>
<dbReference type="Pfam" id="PF01432">
    <property type="entry name" value="Peptidase_M3"/>
    <property type="match status" value="1"/>
</dbReference>
<gene>
    <name evidence="8" type="ORF">AN477_12555</name>
</gene>
<keyword evidence="3 6" id="KW-0378">Hydrolase</keyword>
<dbReference type="EMBL" id="LJCO01000051">
    <property type="protein sequence ID" value="KPV43446.1"/>
    <property type="molecule type" value="Genomic_DNA"/>
</dbReference>
<sequence length="559" mass="64088">MPKDYYAHCIDVSDAKAVEAELEALLNQKIESVEELQTWLQAETTLSNRLSEVLMGHQVDFARDTEDEERKRIHLHDQAEIMPLLTRYEAKFNEKFYNCPFTKELDDSKYGLMKKVRFASLELFREENIPLEVKASELVTEYQALMAGLTVSWDGEQQTIPFVMAQVDSPVRSVREQAWTSLGEAYASVKPRVDEIMDELVKLRHQIAVNAGFENYRDYTWISKSREYSIEDIRKYHAAVEKYVVPVWDEIAEDFRASLGVESFRPWDNSNCTISKPPYDAIAELTDGVEKMLRATDPVFGDLFAQMNSTGLIDLGSRKGKGMGGFYVPFPVSNHGFVFANFSPSFFSLIALVHEMGQAVNLGFQLDKGDKWQHWRMEVAELFSHSMELLCLDKLNVLYTNEADYKEAIRQRIRRSIGMLMGPLAGDKFQHWMYENPNHTAAERDAMFAEIQKTYFAHPVDYTGYESRLGSSWVGTEHFFQSPFYQIEYAMAELGALQMLKNYREDPKAAIAGYKRGASADDSSLPISAIYESAGVKFDFSDELIQSTAEFVRRLWKSI</sequence>
<evidence type="ECO:0000256" key="5">
    <source>
        <dbReference type="ARBA" id="ARBA00023049"/>
    </source>
</evidence>
<reference evidence="8 9" key="1">
    <citation type="submission" date="2015-09" db="EMBL/GenBank/DDBJ databases">
        <title>Draft genome sequence of Alicyclobacillus ferrooxydans DSM 22381.</title>
        <authorList>
            <person name="Hemp J."/>
        </authorList>
    </citation>
    <scope>NUCLEOTIDE SEQUENCE [LARGE SCALE GENOMIC DNA]</scope>
    <source>
        <strain evidence="8 9">TC-34</strain>
    </source>
</reference>
<evidence type="ECO:0000256" key="2">
    <source>
        <dbReference type="ARBA" id="ARBA00022723"/>
    </source>
</evidence>
<keyword evidence="5 6" id="KW-0482">Metalloprotease</keyword>
<evidence type="ECO:0000259" key="7">
    <source>
        <dbReference type="Pfam" id="PF01432"/>
    </source>
</evidence>
<keyword evidence="9" id="KW-1185">Reference proteome</keyword>
<evidence type="ECO:0000256" key="4">
    <source>
        <dbReference type="ARBA" id="ARBA00022833"/>
    </source>
</evidence>